<dbReference type="PANTHER" id="PTHR43630:SF2">
    <property type="entry name" value="GLYCOSYLTRANSFERASE"/>
    <property type="match status" value="1"/>
</dbReference>
<dbReference type="SMART" id="SM00028">
    <property type="entry name" value="TPR"/>
    <property type="match status" value="4"/>
</dbReference>
<dbReference type="SUPFAM" id="SSF81901">
    <property type="entry name" value="HCP-like"/>
    <property type="match status" value="1"/>
</dbReference>
<proteinExistence type="predicted"/>
<dbReference type="Pfam" id="PF00535">
    <property type="entry name" value="Glycos_transf_2"/>
    <property type="match status" value="1"/>
</dbReference>
<dbReference type="SUPFAM" id="SSF53448">
    <property type="entry name" value="Nucleotide-diphospho-sugar transferases"/>
    <property type="match status" value="1"/>
</dbReference>
<dbReference type="InterPro" id="IPR019734">
    <property type="entry name" value="TPR_rpt"/>
</dbReference>
<feature type="repeat" description="TPR" evidence="1">
    <location>
        <begin position="276"/>
        <end position="309"/>
    </location>
</feature>
<dbReference type="PROSITE" id="PS50005">
    <property type="entry name" value="TPR"/>
    <property type="match status" value="2"/>
</dbReference>
<dbReference type="Gene3D" id="3.90.550.10">
    <property type="entry name" value="Spore Coat Polysaccharide Biosynthesis Protein SpsA, Chain A"/>
    <property type="match status" value="1"/>
</dbReference>
<evidence type="ECO:0000313" key="3">
    <source>
        <dbReference type="EMBL" id="QUH28980.1"/>
    </source>
</evidence>
<evidence type="ECO:0000256" key="1">
    <source>
        <dbReference type="PROSITE-ProRule" id="PRU00339"/>
    </source>
</evidence>
<keyword evidence="4" id="KW-1185">Reference proteome</keyword>
<dbReference type="Proteomes" id="UP000677305">
    <property type="component" value="Chromosome"/>
</dbReference>
<feature type="domain" description="Glycosyltransferase 2-like" evidence="2">
    <location>
        <begin position="4"/>
        <end position="97"/>
    </location>
</feature>
<feature type="repeat" description="TPR" evidence="1">
    <location>
        <begin position="467"/>
        <end position="500"/>
    </location>
</feature>
<dbReference type="Pfam" id="PF13181">
    <property type="entry name" value="TPR_8"/>
    <property type="match status" value="2"/>
</dbReference>
<accession>A0A8J8MA84</accession>
<dbReference type="PANTHER" id="PTHR43630">
    <property type="entry name" value="POLY-BETA-1,6-N-ACETYL-D-GLUCOSAMINE SYNTHASE"/>
    <property type="match status" value="1"/>
</dbReference>
<dbReference type="Gene3D" id="1.25.40.10">
    <property type="entry name" value="Tetratricopeptide repeat domain"/>
    <property type="match status" value="2"/>
</dbReference>
<dbReference type="AlphaFoldDB" id="A0A8J8MA84"/>
<dbReference type="EMBL" id="CP058561">
    <property type="protein sequence ID" value="QUH28980.1"/>
    <property type="molecule type" value="Genomic_DNA"/>
</dbReference>
<reference evidence="3 4" key="1">
    <citation type="submission" date="2020-07" db="EMBL/GenBank/DDBJ databases">
        <title>Vallitalea guaymasensis genome.</title>
        <authorList>
            <person name="Postec A."/>
        </authorList>
    </citation>
    <scope>NUCLEOTIDE SEQUENCE [LARGE SCALE GENOMIC DNA]</scope>
    <source>
        <strain evidence="3 4">Ra1766G1</strain>
    </source>
</reference>
<evidence type="ECO:0000313" key="4">
    <source>
        <dbReference type="Proteomes" id="UP000677305"/>
    </source>
</evidence>
<dbReference type="KEGG" id="vgu:HYG85_08615"/>
<name>A0A8J8MA84_9FIRM</name>
<dbReference type="RefSeq" id="WP_212693130.1">
    <property type="nucleotide sequence ID" value="NZ_CP058561.1"/>
</dbReference>
<dbReference type="InterPro" id="IPR001173">
    <property type="entry name" value="Glyco_trans_2-like"/>
</dbReference>
<evidence type="ECO:0000259" key="2">
    <source>
        <dbReference type="Pfam" id="PF00535"/>
    </source>
</evidence>
<sequence length="516" mass="60114">MKISLCMIVKNEEENIINCLDCAMKVVDEAIVVDTGSADKTVELLDKYSNENTCVKIIHHKWENSFSKARNLSMKYASGDWIIILDADERLFADRIELEGIINNTIEQAFIIPIYNLMNNDNIEVTSVMIRLFKNNKPHYTGAIHEQLHINDKNYAGKVIDGKICKIYHYGYYKSIYNRKDKEKRNMDIIKKQIKIEPNNPFHWYNKGVMEMISGNFDTAVDDFLKSNELTNKKRYSFHDNLVLELIKCMMALENYNQIINLVNEVSKDIYIGKIPDIYYYCGIAYGKIDEHDLAIEYFDKAINIGEYEKGVSRYGTGSFLPKIQWSKVLLLQNKKNESIDKLKEAVLDNRNIHNVGIEELFVLLKEEKRDYEIEKLEQIINNKNSDGSYLGSEFFRNKDNVKNNITTLVEDGKLEAAKELILEYEKIVNYDIDVYSIKGVIAIMEGKMEDAERILKEGLSKDENYFDLLYNLGYLYQYNKQNELAIEYYKKSLNSTNDEMSIDKINDILNSIEIN</sequence>
<keyword evidence="1" id="KW-0802">TPR repeat</keyword>
<dbReference type="InterPro" id="IPR029044">
    <property type="entry name" value="Nucleotide-diphossugar_trans"/>
</dbReference>
<gene>
    <name evidence="3" type="ORF">HYG85_08615</name>
</gene>
<protein>
    <submittedName>
        <fullName evidence="3">Glycosyltransferase</fullName>
    </submittedName>
</protein>
<organism evidence="3 4">
    <name type="scientific">Vallitalea guaymasensis</name>
    <dbReference type="NCBI Taxonomy" id="1185412"/>
    <lineage>
        <taxon>Bacteria</taxon>
        <taxon>Bacillati</taxon>
        <taxon>Bacillota</taxon>
        <taxon>Clostridia</taxon>
        <taxon>Lachnospirales</taxon>
        <taxon>Vallitaleaceae</taxon>
        <taxon>Vallitalea</taxon>
    </lineage>
</organism>
<dbReference type="CDD" id="cd02511">
    <property type="entry name" value="Beta4Glucosyltransferase"/>
    <property type="match status" value="1"/>
</dbReference>
<dbReference type="InterPro" id="IPR011990">
    <property type="entry name" value="TPR-like_helical_dom_sf"/>
</dbReference>